<comment type="caution">
    <text evidence="2">The sequence shown here is derived from an EMBL/GenBank/DDBJ whole genome shotgun (WGS) entry which is preliminary data.</text>
</comment>
<keyword evidence="1" id="KW-0812">Transmembrane</keyword>
<protein>
    <submittedName>
        <fullName evidence="2">Uncharacterized protein</fullName>
    </submittedName>
</protein>
<keyword evidence="1" id="KW-0472">Membrane</keyword>
<reference evidence="2 3" key="1">
    <citation type="submission" date="2020-08" db="EMBL/GenBank/DDBJ databases">
        <title>Sequencing the genomes of 1000 actinobacteria strains.</title>
        <authorList>
            <person name="Klenk H.-P."/>
        </authorList>
    </citation>
    <scope>NUCLEOTIDE SEQUENCE [LARGE SCALE GENOMIC DNA]</scope>
    <source>
        <strain evidence="2 3">DSM 43675</strain>
    </source>
</reference>
<feature type="transmembrane region" description="Helical" evidence="1">
    <location>
        <begin position="6"/>
        <end position="28"/>
    </location>
</feature>
<proteinExistence type="predicted"/>
<dbReference type="Proteomes" id="UP000546324">
    <property type="component" value="Unassembled WGS sequence"/>
</dbReference>
<dbReference type="EMBL" id="JACHMQ010000001">
    <property type="protein sequence ID" value="MBB6399973.1"/>
    <property type="molecule type" value="Genomic_DNA"/>
</dbReference>
<keyword evidence="1" id="KW-1133">Transmembrane helix</keyword>
<dbReference type="InterPro" id="IPR054188">
    <property type="entry name" value="DUF6893"/>
</dbReference>
<name>A0A7X0G5V6_9ACTN</name>
<accession>A0A7X0G5V6</accession>
<dbReference type="RefSeq" id="WP_268248220.1">
    <property type="nucleotide sequence ID" value="NZ_JACHMQ010000001.1"/>
</dbReference>
<sequence length="43" mass="4576">MRKGTCVGSVVVRLMLGLVAAGAVAVLVKEMPALRRYLKAESM</sequence>
<evidence type="ECO:0000313" key="3">
    <source>
        <dbReference type="Proteomes" id="UP000546324"/>
    </source>
</evidence>
<gene>
    <name evidence="2" type="ORF">BKA00_006887</name>
</gene>
<evidence type="ECO:0000313" key="2">
    <source>
        <dbReference type="EMBL" id="MBB6399973.1"/>
    </source>
</evidence>
<dbReference type="AlphaFoldDB" id="A0A7X0G5V6"/>
<evidence type="ECO:0000256" key="1">
    <source>
        <dbReference type="SAM" id="Phobius"/>
    </source>
</evidence>
<keyword evidence="3" id="KW-1185">Reference proteome</keyword>
<dbReference type="Pfam" id="PF21833">
    <property type="entry name" value="DUF6893"/>
    <property type="match status" value="1"/>
</dbReference>
<organism evidence="2 3">
    <name type="scientific">Actinomadura coerulea</name>
    <dbReference type="NCBI Taxonomy" id="46159"/>
    <lineage>
        <taxon>Bacteria</taxon>
        <taxon>Bacillati</taxon>
        <taxon>Actinomycetota</taxon>
        <taxon>Actinomycetes</taxon>
        <taxon>Streptosporangiales</taxon>
        <taxon>Thermomonosporaceae</taxon>
        <taxon>Actinomadura</taxon>
    </lineage>
</organism>